<evidence type="ECO:0000259" key="1">
    <source>
        <dbReference type="Pfam" id="PF06983"/>
    </source>
</evidence>
<proteinExistence type="predicted"/>
<comment type="caution">
    <text evidence="2">The sequence shown here is derived from an EMBL/GenBank/DDBJ whole genome shotgun (WGS) entry which is preliminary data.</text>
</comment>
<organism evidence="2 3">
    <name type="scientific">Nocardioides conyzicola</name>
    <dbReference type="NCBI Taxonomy" id="1651781"/>
    <lineage>
        <taxon>Bacteria</taxon>
        <taxon>Bacillati</taxon>
        <taxon>Actinomycetota</taxon>
        <taxon>Actinomycetes</taxon>
        <taxon>Propionibacteriales</taxon>
        <taxon>Nocardioidaceae</taxon>
        <taxon>Nocardioides</taxon>
    </lineage>
</organism>
<dbReference type="InterPro" id="IPR028973">
    <property type="entry name" value="PhnB-like"/>
</dbReference>
<dbReference type="SUPFAM" id="SSF54593">
    <property type="entry name" value="Glyoxalase/Bleomycin resistance protein/Dihydroxybiphenyl dioxygenase"/>
    <property type="match status" value="1"/>
</dbReference>
<feature type="domain" description="PhnB-like" evidence="1">
    <location>
        <begin position="4"/>
        <end position="130"/>
    </location>
</feature>
<name>A0ABP8WNE0_9ACTN</name>
<dbReference type="Proteomes" id="UP001499974">
    <property type="component" value="Unassembled WGS sequence"/>
</dbReference>
<gene>
    <name evidence="2" type="ORF">GCM10023349_04310</name>
</gene>
<evidence type="ECO:0000313" key="3">
    <source>
        <dbReference type="Proteomes" id="UP001499974"/>
    </source>
</evidence>
<dbReference type="PANTHER" id="PTHR33990">
    <property type="entry name" value="PROTEIN YJDN-RELATED"/>
    <property type="match status" value="1"/>
</dbReference>
<dbReference type="InterPro" id="IPR029068">
    <property type="entry name" value="Glyas_Bleomycin-R_OHBP_Dase"/>
</dbReference>
<dbReference type="Gene3D" id="3.10.180.10">
    <property type="entry name" value="2,3-Dihydroxybiphenyl 1,2-Dioxygenase, domain 1"/>
    <property type="match status" value="1"/>
</dbReference>
<dbReference type="PANTHER" id="PTHR33990:SF1">
    <property type="entry name" value="PROTEIN YJDN"/>
    <property type="match status" value="1"/>
</dbReference>
<evidence type="ECO:0000313" key="2">
    <source>
        <dbReference type="EMBL" id="GAA4692430.1"/>
    </source>
</evidence>
<dbReference type="RefSeq" id="WP_345518757.1">
    <property type="nucleotide sequence ID" value="NZ_BAABKM010000001.1"/>
</dbReference>
<keyword evidence="3" id="KW-1185">Reference proteome</keyword>
<reference evidence="3" key="1">
    <citation type="journal article" date="2019" name="Int. J. Syst. Evol. Microbiol.">
        <title>The Global Catalogue of Microorganisms (GCM) 10K type strain sequencing project: providing services to taxonomists for standard genome sequencing and annotation.</title>
        <authorList>
            <consortium name="The Broad Institute Genomics Platform"/>
            <consortium name="The Broad Institute Genome Sequencing Center for Infectious Disease"/>
            <person name="Wu L."/>
            <person name="Ma J."/>
        </authorList>
    </citation>
    <scope>NUCLEOTIDE SEQUENCE [LARGE SCALE GENOMIC DNA]</scope>
    <source>
        <strain evidence="3">JCM 18531</strain>
    </source>
</reference>
<dbReference type="CDD" id="cd06588">
    <property type="entry name" value="PhnB_like"/>
    <property type="match status" value="1"/>
</dbReference>
<sequence length="138" mass="14301">MPARVTPYLNFPGNAREAMEFYQSIFGGELDITSFADIGRAADPSQEKLVAHSMLRGATGVVLMASDSPTPQDHQGAGAFSVALGGDAADLTAYWTQLASGGTVSVPFATSAWGSMHGQCTDKFGTAWQVNVTGAPAS</sequence>
<dbReference type="EMBL" id="BAABKM010000001">
    <property type="protein sequence ID" value="GAA4692430.1"/>
    <property type="molecule type" value="Genomic_DNA"/>
</dbReference>
<accession>A0ABP8WNE0</accession>
<dbReference type="Pfam" id="PF06983">
    <property type="entry name" value="3-dmu-9_3-mt"/>
    <property type="match status" value="1"/>
</dbReference>
<protein>
    <submittedName>
        <fullName evidence="2">VOC family protein</fullName>
    </submittedName>
</protein>